<protein>
    <submittedName>
        <fullName evidence="3">CD3e molecule, epsilon associated protein</fullName>
    </submittedName>
</protein>
<evidence type="ECO:0000313" key="2">
    <source>
        <dbReference type="Proteomes" id="UP000221080"/>
    </source>
</evidence>
<dbReference type="KEGG" id="ipu:108278406"/>
<accession>A0A2D0SXK1</accession>
<organism evidence="2 3">
    <name type="scientific">Ictalurus punctatus</name>
    <name type="common">Channel catfish</name>
    <name type="synonym">Silurus punctatus</name>
    <dbReference type="NCBI Taxonomy" id="7998"/>
    <lineage>
        <taxon>Eukaryota</taxon>
        <taxon>Metazoa</taxon>
        <taxon>Chordata</taxon>
        <taxon>Craniata</taxon>
        <taxon>Vertebrata</taxon>
        <taxon>Euteleostomi</taxon>
        <taxon>Actinopterygii</taxon>
        <taxon>Neopterygii</taxon>
        <taxon>Teleostei</taxon>
        <taxon>Ostariophysi</taxon>
        <taxon>Siluriformes</taxon>
        <taxon>Ictaluridae</taxon>
        <taxon>Ictalurus</taxon>
    </lineage>
</organism>
<dbReference type="PANTHER" id="PTHR15484">
    <property type="entry name" value="DNA-DIRECTED RNA POLYMERASE I SUBUNIT RPA34"/>
    <property type="match status" value="1"/>
</dbReference>
<dbReference type="Pfam" id="PF08208">
    <property type="entry name" value="RNA_polI_A34"/>
    <property type="match status" value="1"/>
</dbReference>
<feature type="compositionally biased region" description="Polar residues" evidence="1">
    <location>
        <begin position="7"/>
        <end position="16"/>
    </location>
</feature>
<dbReference type="STRING" id="7998.ENSIPUP00000028876"/>
<dbReference type="GeneID" id="108278406"/>
<dbReference type="InterPro" id="IPR013240">
    <property type="entry name" value="DNA-dir_RNA_pol1_su_RPA34"/>
</dbReference>
<feature type="compositionally biased region" description="Basic residues" evidence="1">
    <location>
        <begin position="196"/>
        <end position="207"/>
    </location>
</feature>
<proteinExistence type="predicted"/>
<feature type="region of interest" description="Disordered" evidence="1">
    <location>
        <begin position="234"/>
        <end position="295"/>
    </location>
</feature>
<reference evidence="3" key="2">
    <citation type="submission" date="2025-08" db="UniProtKB">
        <authorList>
            <consortium name="RefSeq"/>
        </authorList>
    </citation>
    <scope>IDENTIFICATION</scope>
    <source>
        <tissue evidence="3">Blood</tissue>
    </source>
</reference>
<dbReference type="CTD" id="10849"/>
<feature type="region of interest" description="Disordered" evidence="1">
    <location>
        <begin position="1"/>
        <end position="21"/>
    </location>
</feature>
<feature type="compositionally biased region" description="Basic residues" evidence="1">
    <location>
        <begin position="283"/>
        <end position="295"/>
    </location>
</feature>
<dbReference type="GO" id="GO:0006360">
    <property type="term" value="P:transcription by RNA polymerase I"/>
    <property type="evidence" value="ECO:0007669"/>
    <property type="project" value="InterPro"/>
</dbReference>
<feature type="region of interest" description="Disordered" evidence="1">
    <location>
        <begin position="185"/>
        <end position="214"/>
    </location>
</feature>
<dbReference type="AlphaFoldDB" id="A0A2D0SXK1"/>
<dbReference type="Gene3D" id="6.20.250.70">
    <property type="match status" value="1"/>
</dbReference>
<dbReference type="GO" id="GO:0003723">
    <property type="term" value="F:RNA binding"/>
    <property type="evidence" value="ECO:0007669"/>
    <property type="project" value="TreeGrafter"/>
</dbReference>
<dbReference type="RefSeq" id="XP_017347246.1">
    <property type="nucleotide sequence ID" value="XM_017491757.3"/>
</dbReference>
<dbReference type="Proteomes" id="UP000221080">
    <property type="component" value="Chromosome 17"/>
</dbReference>
<keyword evidence="2" id="KW-1185">Reference proteome</keyword>
<sequence length="295" mass="32934">MYCRFSMSHNISSSSGQEKDNGVSRFACPADFVPLQYSCSEKCVLERGENTELWLIKAPARFNPSSLADLKVSLSGLEMIQSTDASPQIYSVLSSSSGPTDLHLLTSSDKQNACPSVSGFAGILNISESYGDCSANQSPMPIPAAPAPTFPPGLKQRFQPFGSCTPARMFQSTTSTSLLPLQKAELESEETEVQSKKKKQKKKKEKHSRQEPMAHIKKEEIYYECCELQVLEPVEEDGTAERKKKKKIKKEKESQNEFAIDDSLITKEEPMDTSYGDRESPVKKKKKKKKKEQDE</sequence>
<gene>
    <name evidence="3" type="primary">polr1g</name>
</gene>
<dbReference type="PANTHER" id="PTHR15484:SF8">
    <property type="entry name" value="DNA-DIRECTED RNA POLYMERASE I SUBUNIT RPA34"/>
    <property type="match status" value="1"/>
</dbReference>
<dbReference type="GO" id="GO:0005736">
    <property type="term" value="C:RNA polymerase I complex"/>
    <property type="evidence" value="ECO:0007669"/>
    <property type="project" value="TreeGrafter"/>
</dbReference>
<reference evidence="2" key="1">
    <citation type="journal article" date="2016" name="Nat. Commun.">
        <title>The channel catfish genome sequence provides insights into the evolution of scale formation in teleosts.</title>
        <authorList>
            <person name="Liu Z."/>
            <person name="Liu S."/>
            <person name="Yao J."/>
            <person name="Bao L."/>
            <person name="Zhang J."/>
            <person name="Li Y."/>
            <person name="Jiang C."/>
            <person name="Sun L."/>
            <person name="Wang R."/>
            <person name="Zhang Y."/>
            <person name="Zhou T."/>
            <person name="Zeng Q."/>
            <person name="Fu Q."/>
            <person name="Gao S."/>
            <person name="Li N."/>
            <person name="Koren S."/>
            <person name="Jiang Y."/>
            <person name="Zimin A."/>
            <person name="Xu P."/>
            <person name="Phillippy A.M."/>
            <person name="Geng X."/>
            <person name="Song L."/>
            <person name="Sun F."/>
            <person name="Li C."/>
            <person name="Wang X."/>
            <person name="Chen A."/>
            <person name="Jin Y."/>
            <person name="Yuan Z."/>
            <person name="Yang Y."/>
            <person name="Tan S."/>
            <person name="Peatman E."/>
            <person name="Lu J."/>
            <person name="Qin Z."/>
            <person name="Dunham R."/>
            <person name="Li Z."/>
            <person name="Sonstegard T."/>
            <person name="Feng J."/>
            <person name="Danzmann R.G."/>
            <person name="Schroeder S."/>
            <person name="Scheffler B."/>
            <person name="Duke M.V."/>
            <person name="Ballard L."/>
            <person name="Kucuktas H."/>
            <person name="Kaltenboeck L."/>
            <person name="Liu H."/>
            <person name="Armbruster J."/>
            <person name="Xie Y."/>
            <person name="Kirby M.L."/>
            <person name="Tian Y."/>
            <person name="Flanagan M.E."/>
            <person name="Mu W."/>
            <person name="Waldbieser G.C."/>
        </authorList>
    </citation>
    <scope>NUCLEOTIDE SEQUENCE [LARGE SCALE GENOMIC DNA]</scope>
    <source>
        <strain evidence="2">SDA103</strain>
    </source>
</reference>
<dbReference type="OrthoDB" id="10071093at2759"/>
<feature type="compositionally biased region" description="Basic and acidic residues" evidence="1">
    <location>
        <begin position="264"/>
        <end position="282"/>
    </location>
</feature>
<evidence type="ECO:0000256" key="1">
    <source>
        <dbReference type="SAM" id="MobiDB-lite"/>
    </source>
</evidence>
<name>A0A2D0SXK1_ICTPU</name>
<evidence type="ECO:0000313" key="3">
    <source>
        <dbReference type="RefSeq" id="XP_017347246.1"/>
    </source>
</evidence>
<dbReference type="OMA" id="FQEEVMM"/>